<reference evidence="1" key="1">
    <citation type="submission" date="2020-06" db="EMBL/GenBank/DDBJ databases">
        <title>WGS assembly of Ceratodon purpureus strain R40.</title>
        <authorList>
            <person name="Carey S.B."/>
            <person name="Jenkins J."/>
            <person name="Shu S."/>
            <person name="Lovell J.T."/>
            <person name="Sreedasyam A."/>
            <person name="Maumus F."/>
            <person name="Tiley G.P."/>
            <person name="Fernandez-Pozo N."/>
            <person name="Barry K."/>
            <person name="Chen C."/>
            <person name="Wang M."/>
            <person name="Lipzen A."/>
            <person name="Daum C."/>
            <person name="Saski C.A."/>
            <person name="Payton A.C."/>
            <person name="Mcbreen J.C."/>
            <person name="Conrad R.E."/>
            <person name="Kollar L.M."/>
            <person name="Olsson S."/>
            <person name="Huttunen S."/>
            <person name="Landis J.B."/>
            <person name="Wickett N.J."/>
            <person name="Johnson M.G."/>
            <person name="Rensing S.A."/>
            <person name="Grimwood J."/>
            <person name="Schmutz J."/>
            <person name="Mcdaniel S.F."/>
        </authorList>
    </citation>
    <scope>NUCLEOTIDE SEQUENCE</scope>
    <source>
        <strain evidence="1">R40</strain>
    </source>
</reference>
<accession>A0A8T0HP55</accession>
<dbReference type="Proteomes" id="UP000822688">
    <property type="component" value="Chromosome V"/>
</dbReference>
<proteinExistence type="predicted"/>
<dbReference type="PANTHER" id="PTHR35114">
    <property type="entry name" value="CYTOCHROME OXIDASE COMPLEX ASSEMBLY PROTEIN"/>
    <property type="match status" value="1"/>
</dbReference>
<name>A0A8T0HP55_CERPU</name>
<evidence type="ECO:0000313" key="1">
    <source>
        <dbReference type="EMBL" id="KAG0572433.1"/>
    </source>
</evidence>
<comment type="caution">
    <text evidence="1">The sequence shown here is derived from an EMBL/GenBank/DDBJ whole genome shotgun (WGS) entry which is preliminary data.</text>
</comment>
<sequence length="261" mass="28400">MILTSAMAWQRSGKYLILRNIVAEGVSNSSLIPSAFVPSIIQTRALPGSLHQCKRHVHHRLQSALDAAKTNVARVPSLLPLRARGEMSFCAKFTSAVVLGAMGISGVSIYDDYLIFQQVSKKALAKANVDSEFKAIVGENIDQGPWYEASMTVDHEGHSAACSFPVSGSLCSANIHLRAVRYEGSACLALTSPYQNVNCALIFFFSSETNKATTSVRIQSIQAVPYAELLKTSSVWNASQNCSCRLGQVERRSILSWPKLC</sequence>
<keyword evidence="2" id="KW-1185">Reference proteome</keyword>
<dbReference type="PANTHER" id="PTHR35114:SF1">
    <property type="entry name" value="CYTOCHROME OXIDASE COMPLEX ASSEMBLY PROTEIN"/>
    <property type="match status" value="1"/>
</dbReference>
<dbReference type="EMBL" id="CM026426">
    <property type="protein sequence ID" value="KAG0572433.1"/>
    <property type="molecule type" value="Genomic_DNA"/>
</dbReference>
<dbReference type="AlphaFoldDB" id="A0A8T0HP55"/>
<protein>
    <submittedName>
        <fullName evidence="1">Uncharacterized protein</fullName>
    </submittedName>
</protein>
<gene>
    <name evidence="1" type="ORF">KC19_VG094800</name>
</gene>
<organism evidence="1 2">
    <name type="scientific">Ceratodon purpureus</name>
    <name type="common">Fire moss</name>
    <name type="synonym">Dicranum purpureum</name>
    <dbReference type="NCBI Taxonomy" id="3225"/>
    <lineage>
        <taxon>Eukaryota</taxon>
        <taxon>Viridiplantae</taxon>
        <taxon>Streptophyta</taxon>
        <taxon>Embryophyta</taxon>
        <taxon>Bryophyta</taxon>
        <taxon>Bryophytina</taxon>
        <taxon>Bryopsida</taxon>
        <taxon>Dicranidae</taxon>
        <taxon>Pseudoditrichales</taxon>
        <taxon>Ditrichaceae</taxon>
        <taxon>Ceratodon</taxon>
    </lineage>
</organism>
<evidence type="ECO:0000313" key="2">
    <source>
        <dbReference type="Proteomes" id="UP000822688"/>
    </source>
</evidence>